<evidence type="ECO:0000313" key="9">
    <source>
        <dbReference type="Proteomes" id="UP001202134"/>
    </source>
</evidence>
<comment type="similarity">
    <text evidence="7">Belongs to the NhaA Na(+)/H(+) (TC 2.A.33) antiporter family.</text>
</comment>
<dbReference type="NCBIfam" id="NF007112">
    <property type="entry name" value="PRK09561.1"/>
    <property type="match status" value="1"/>
</dbReference>
<sequence>MERAIKNFLSQESAGGIILMISVALAMIMANSPLAGLYSGFLDTEVQVRVGSLDIDKPLLLWINDGLMALFFLLIGLEVKRELLEGALSSVAKASLPTFAAIGGMVFPALFYLAFNYSDPVTQVGWAIPAAPDIAFALGIMALLGSRVPVALKVFLLALAIMDDLGVIVIIALFYSADLSMTSLIVAAISISLMVALNRKGVSSLIPYGLLGVILWVAVLKSGVHATLAGVIIAFCIPLRAKDGSSPSEHLEHSLHPWSTFFILPVFAFANAGLSLSGMSITSLAEPVTIGIILGLLLGKPVGVLLFSYTAVKLKWAELPPGITWNQIIPVSIMCGIGFTMSVFISSLAFESAPEHLGDFARLGILMGSMLAAVIGYVWLDKVLPKAKAK</sequence>
<dbReference type="NCBIfam" id="TIGR00773">
    <property type="entry name" value="NhaA"/>
    <property type="match status" value="1"/>
</dbReference>
<feature type="transmembrane region" description="Helical" evidence="7">
    <location>
        <begin position="91"/>
        <end position="114"/>
    </location>
</feature>
<keyword evidence="7" id="KW-0813">Transport</keyword>
<feature type="transmembrane region" description="Helical" evidence="7">
    <location>
        <begin position="59"/>
        <end position="79"/>
    </location>
</feature>
<dbReference type="Pfam" id="PF06965">
    <property type="entry name" value="Na_H_antiport_1"/>
    <property type="match status" value="1"/>
</dbReference>
<dbReference type="EMBL" id="JAKIKU010000001">
    <property type="protein sequence ID" value="MCL1044017.1"/>
    <property type="molecule type" value="Genomic_DNA"/>
</dbReference>
<feature type="transmembrane region" description="Helical" evidence="7">
    <location>
        <begin position="126"/>
        <end position="145"/>
    </location>
</feature>
<feature type="transmembrane region" description="Helical" evidence="7">
    <location>
        <begin position="154"/>
        <end position="175"/>
    </location>
</feature>
<gene>
    <name evidence="7 8" type="primary">nhaA</name>
    <name evidence="8" type="ORF">L2737_01545</name>
</gene>
<feature type="transmembrane region" description="Helical" evidence="7">
    <location>
        <begin position="288"/>
        <end position="308"/>
    </location>
</feature>
<name>A0ABT0KJK6_9GAMM</name>
<evidence type="ECO:0000256" key="2">
    <source>
        <dbReference type="ARBA" id="ARBA00022475"/>
    </source>
</evidence>
<dbReference type="Proteomes" id="UP001202134">
    <property type="component" value="Unassembled WGS sequence"/>
</dbReference>
<evidence type="ECO:0000313" key="8">
    <source>
        <dbReference type="EMBL" id="MCL1044017.1"/>
    </source>
</evidence>
<keyword evidence="2 7" id="KW-1003">Cell membrane</keyword>
<feature type="transmembrane region" description="Helical" evidence="7">
    <location>
        <begin position="210"/>
        <end position="235"/>
    </location>
</feature>
<keyword evidence="9" id="KW-1185">Reference proteome</keyword>
<accession>A0ABT0KJK6</accession>
<evidence type="ECO:0000256" key="5">
    <source>
        <dbReference type="ARBA" id="ARBA00023136"/>
    </source>
</evidence>
<reference evidence="8 9" key="1">
    <citation type="submission" date="2022-01" db="EMBL/GenBank/DDBJ databases">
        <title>Whole genome-based taxonomy of the Shewanellaceae.</title>
        <authorList>
            <person name="Martin-Rodriguez A.J."/>
        </authorList>
    </citation>
    <scope>NUCLEOTIDE SEQUENCE [LARGE SCALE GENOMIC DNA]</scope>
    <source>
        <strain evidence="8 9">DSM 24955</strain>
    </source>
</reference>
<keyword evidence="6 7" id="KW-0739">Sodium transport</keyword>
<evidence type="ECO:0000256" key="3">
    <source>
        <dbReference type="ARBA" id="ARBA00022692"/>
    </source>
</evidence>
<dbReference type="HAMAP" id="MF_01844">
    <property type="entry name" value="NhaA"/>
    <property type="match status" value="1"/>
</dbReference>
<dbReference type="RefSeq" id="WP_248954523.1">
    <property type="nucleotide sequence ID" value="NZ_JAKIKU010000001.1"/>
</dbReference>
<evidence type="ECO:0000256" key="4">
    <source>
        <dbReference type="ARBA" id="ARBA00022989"/>
    </source>
</evidence>
<dbReference type="PANTHER" id="PTHR30341:SF0">
    <property type="entry name" value="NA(+)_H(+) ANTIPORTER NHAA"/>
    <property type="match status" value="1"/>
</dbReference>
<protein>
    <recommendedName>
        <fullName evidence="7">Na(+)/H(+) antiporter NhaA</fullName>
    </recommendedName>
    <alternativeName>
        <fullName evidence="7">Sodium/proton antiporter NhaA</fullName>
    </alternativeName>
</protein>
<feature type="transmembrane region" description="Helical" evidence="7">
    <location>
        <begin position="328"/>
        <end position="348"/>
    </location>
</feature>
<keyword evidence="7" id="KW-0050">Antiport</keyword>
<feature type="transmembrane region" description="Helical" evidence="7">
    <location>
        <begin position="255"/>
        <end position="276"/>
    </location>
</feature>
<keyword evidence="7" id="KW-0406">Ion transport</keyword>
<feature type="transmembrane region" description="Helical" evidence="7">
    <location>
        <begin position="360"/>
        <end position="380"/>
    </location>
</feature>
<evidence type="ECO:0000256" key="7">
    <source>
        <dbReference type="HAMAP-Rule" id="MF_01844"/>
    </source>
</evidence>
<keyword evidence="3 7" id="KW-0812">Transmembrane</keyword>
<keyword evidence="7" id="KW-0915">Sodium</keyword>
<organism evidence="8 9">
    <name type="scientific">Shewanella electrodiphila</name>
    <dbReference type="NCBI Taxonomy" id="934143"/>
    <lineage>
        <taxon>Bacteria</taxon>
        <taxon>Pseudomonadati</taxon>
        <taxon>Pseudomonadota</taxon>
        <taxon>Gammaproteobacteria</taxon>
        <taxon>Alteromonadales</taxon>
        <taxon>Shewanellaceae</taxon>
        <taxon>Shewanella</taxon>
    </lineage>
</organism>
<dbReference type="InterPro" id="IPR004670">
    <property type="entry name" value="NhaA"/>
</dbReference>
<dbReference type="InterPro" id="IPR023171">
    <property type="entry name" value="Na/H_antiporter_dom_sf"/>
</dbReference>
<comment type="subcellular location">
    <subcellularLocation>
        <location evidence="1">Cell inner membrane</location>
        <topology evidence="1">Multi-pass membrane protein</topology>
    </subcellularLocation>
    <subcellularLocation>
        <location evidence="7">Cell membrane</location>
        <topology evidence="7">Multi-pass membrane protein</topology>
    </subcellularLocation>
</comment>
<proteinExistence type="inferred from homology"/>
<keyword evidence="5 7" id="KW-0472">Membrane</keyword>
<feature type="transmembrane region" description="Helical" evidence="7">
    <location>
        <begin position="181"/>
        <end position="198"/>
    </location>
</feature>
<dbReference type="NCBIfam" id="NF007111">
    <property type="entry name" value="PRK09560.1"/>
    <property type="match status" value="1"/>
</dbReference>
<comment type="catalytic activity">
    <reaction evidence="7">
        <text>Na(+)(in) + 2 H(+)(out) = Na(+)(out) + 2 H(+)(in)</text>
        <dbReference type="Rhea" id="RHEA:29251"/>
        <dbReference type="ChEBI" id="CHEBI:15378"/>
        <dbReference type="ChEBI" id="CHEBI:29101"/>
    </reaction>
</comment>
<evidence type="ECO:0000256" key="6">
    <source>
        <dbReference type="ARBA" id="ARBA00023201"/>
    </source>
</evidence>
<feature type="transmembrane region" description="Helical" evidence="7">
    <location>
        <begin position="16"/>
        <end position="39"/>
    </location>
</feature>
<evidence type="ECO:0000256" key="1">
    <source>
        <dbReference type="ARBA" id="ARBA00004429"/>
    </source>
</evidence>
<dbReference type="PANTHER" id="PTHR30341">
    <property type="entry name" value="SODIUM ION/PROTON ANTIPORTER NHAA-RELATED"/>
    <property type="match status" value="1"/>
</dbReference>
<keyword evidence="4 7" id="KW-1133">Transmembrane helix</keyword>
<dbReference type="Gene3D" id="1.20.1530.10">
    <property type="entry name" value="Na+/H+ antiporter like domain"/>
    <property type="match status" value="1"/>
</dbReference>
<comment type="function">
    <text evidence="7">Na(+)/H(+) antiporter that extrudes sodium in exchange for external protons.</text>
</comment>
<comment type="caution">
    <text evidence="8">The sequence shown here is derived from an EMBL/GenBank/DDBJ whole genome shotgun (WGS) entry which is preliminary data.</text>
</comment>